<comment type="caution">
    <text evidence="3">The sequence shown here is derived from an EMBL/GenBank/DDBJ whole genome shotgun (WGS) entry which is preliminary data.</text>
</comment>
<keyword evidence="4" id="KW-1185">Reference proteome</keyword>
<organism evidence="3 4">
    <name type="scientific">Xenorhabdus lircayensis</name>
    <dbReference type="NCBI Taxonomy" id="2763499"/>
    <lineage>
        <taxon>Bacteria</taxon>
        <taxon>Pseudomonadati</taxon>
        <taxon>Pseudomonadota</taxon>
        <taxon>Gammaproteobacteria</taxon>
        <taxon>Enterobacterales</taxon>
        <taxon>Morganellaceae</taxon>
        <taxon>Xenorhabdus</taxon>
    </lineage>
</organism>
<evidence type="ECO:0000259" key="2">
    <source>
        <dbReference type="Pfam" id="PF25136"/>
    </source>
</evidence>
<dbReference type="EMBL" id="JACOII010000048">
    <property type="protein sequence ID" value="MBI6549843.1"/>
    <property type="molecule type" value="Genomic_DNA"/>
</dbReference>
<feature type="domain" description="Thoeris anti-defense 2-like" evidence="1">
    <location>
        <begin position="29"/>
        <end position="100"/>
    </location>
</feature>
<name>A0ABS0U7I3_9GAMM</name>
<proteinExistence type="predicted"/>
<gene>
    <name evidence="3" type="ORF">H8A87_14275</name>
</gene>
<dbReference type="InterPro" id="IPR021361">
    <property type="entry name" value="Tad2-like_dom"/>
</dbReference>
<feature type="domain" description="DUF7823" evidence="2">
    <location>
        <begin position="144"/>
        <end position="257"/>
    </location>
</feature>
<dbReference type="InterPro" id="IPR056725">
    <property type="entry name" value="DUF7823"/>
</dbReference>
<evidence type="ECO:0000259" key="1">
    <source>
        <dbReference type="Pfam" id="PF11195"/>
    </source>
</evidence>
<evidence type="ECO:0000313" key="3">
    <source>
        <dbReference type="EMBL" id="MBI6549843.1"/>
    </source>
</evidence>
<dbReference type="Pfam" id="PF11195">
    <property type="entry name" value="Tad2-like"/>
    <property type="match status" value="1"/>
</dbReference>
<sequence>MSEFIKSEHECEYKSADDNTGQIIALEGSFWWALIQLKLGNKARRSDWLETEHVRFIPRDADTESQDDYLAHIDKRNKQGHWAPWQPTQEDLMSDDWELVKEAVKPELDTLIFDLTAKMGQPSGKVVYWGYKSERGGLDESMLPFGSLNVIQNSTVIQNMSSLSFSVQASDLLHLRVSSDDNNYQKMVSLVKKNLHVTVDNVTYSLGASMRNYGNKDYPYTYDVYYEYGTPEYPILGKLGEVLKQTGKTYRFHLNWHD</sequence>
<accession>A0ABS0U7I3</accession>
<dbReference type="Pfam" id="PF25136">
    <property type="entry name" value="DUF7823"/>
    <property type="match status" value="1"/>
</dbReference>
<dbReference type="Proteomes" id="UP000696184">
    <property type="component" value="Unassembled WGS sequence"/>
</dbReference>
<dbReference type="RefSeq" id="WP_198690615.1">
    <property type="nucleotide sequence ID" value="NZ_CAWPUD010000047.1"/>
</dbReference>
<reference evidence="3 4" key="1">
    <citation type="submission" date="2020-08" db="EMBL/GenBank/DDBJ databases">
        <title>Description of Xenorhabdus lircayensis sp. nov., the symbiotic bacterium associated with the entomopathogenic nematode Steirnernema unicornum.</title>
        <authorList>
            <person name="Castaneda-Alvarez C."/>
            <person name="Prodan S."/>
            <person name="Zamorano A."/>
            <person name="San-Blas E."/>
            <person name="Aballay E."/>
        </authorList>
    </citation>
    <scope>NUCLEOTIDE SEQUENCE [LARGE SCALE GENOMIC DNA]</scope>
    <source>
        <strain evidence="3 4">VLS</strain>
    </source>
</reference>
<evidence type="ECO:0000313" key="4">
    <source>
        <dbReference type="Proteomes" id="UP000696184"/>
    </source>
</evidence>
<protein>
    <submittedName>
        <fullName evidence="3">DUF2829 domain-containing protein</fullName>
    </submittedName>
</protein>